<protein>
    <submittedName>
        <fullName evidence="1">Uncharacterized protein</fullName>
    </submittedName>
</protein>
<keyword evidence="2" id="KW-1185">Reference proteome</keyword>
<dbReference type="Proteomes" id="UP000265520">
    <property type="component" value="Unassembled WGS sequence"/>
</dbReference>
<accession>A0A392QFU0</accession>
<dbReference type="EMBL" id="LXQA010135029">
    <property type="protein sequence ID" value="MCI23263.1"/>
    <property type="molecule type" value="Genomic_DNA"/>
</dbReference>
<dbReference type="AlphaFoldDB" id="A0A392QFU0"/>
<proteinExistence type="predicted"/>
<evidence type="ECO:0000313" key="2">
    <source>
        <dbReference type="Proteomes" id="UP000265520"/>
    </source>
</evidence>
<name>A0A392QFU0_9FABA</name>
<reference evidence="1 2" key="1">
    <citation type="journal article" date="2018" name="Front. Plant Sci.">
        <title>Red Clover (Trifolium pratense) and Zigzag Clover (T. medium) - A Picture of Genomic Similarities and Differences.</title>
        <authorList>
            <person name="Dluhosova J."/>
            <person name="Istvanek J."/>
            <person name="Nedelnik J."/>
            <person name="Repkova J."/>
        </authorList>
    </citation>
    <scope>NUCLEOTIDE SEQUENCE [LARGE SCALE GENOMIC DNA]</scope>
    <source>
        <strain evidence="2">cv. 10/8</strain>
        <tissue evidence="1">Leaf</tissue>
    </source>
</reference>
<feature type="non-terminal residue" evidence="1">
    <location>
        <position position="1"/>
    </location>
</feature>
<sequence length="22" mass="2430">LAGGTASMQQLKERLEKDLLEV</sequence>
<evidence type="ECO:0000313" key="1">
    <source>
        <dbReference type="EMBL" id="MCI23263.1"/>
    </source>
</evidence>
<comment type="caution">
    <text evidence="1">The sequence shown here is derived from an EMBL/GenBank/DDBJ whole genome shotgun (WGS) entry which is preliminary data.</text>
</comment>
<organism evidence="1 2">
    <name type="scientific">Trifolium medium</name>
    <dbReference type="NCBI Taxonomy" id="97028"/>
    <lineage>
        <taxon>Eukaryota</taxon>
        <taxon>Viridiplantae</taxon>
        <taxon>Streptophyta</taxon>
        <taxon>Embryophyta</taxon>
        <taxon>Tracheophyta</taxon>
        <taxon>Spermatophyta</taxon>
        <taxon>Magnoliopsida</taxon>
        <taxon>eudicotyledons</taxon>
        <taxon>Gunneridae</taxon>
        <taxon>Pentapetalae</taxon>
        <taxon>rosids</taxon>
        <taxon>fabids</taxon>
        <taxon>Fabales</taxon>
        <taxon>Fabaceae</taxon>
        <taxon>Papilionoideae</taxon>
        <taxon>50 kb inversion clade</taxon>
        <taxon>NPAAA clade</taxon>
        <taxon>Hologalegina</taxon>
        <taxon>IRL clade</taxon>
        <taxon>Trifolieae</taxon>
        <taxon>Trifolium</taxon>
    </lineage>
</organism>